<sequence>MSVAASNVYCCWVCGKGVVQYQAPKSSAFQFGSGSDIC</sequence>
<accession>A0A391NTJ9</accession>
<comment type="caution">
    <text evidence="1">The sequence shown here is derived from an EMBL/GenBank/DDBJ whole genome shotgun (WGS) entry which is preliminary data.</text>
</comment>
<proteinExistence type="predicted"/>
<evidence type="ECO:0000313" key="1">
    <source>
        <dbReference type="EMBL" id="GCA63346.1"/>
    </source>
</evidence>
<protein>
    <submittedName>
        <fullName evidence="1">Uncharacterized protein</fullName>
    </submittedName>
</protein>
<feature type="non-terminal residue" evidence="1">
    <location>
        <position position="1"/>
    </location>
</feature>
<evidence type="ECO:0000313" key="2">
    <source>
        <dbReference type="Proteomes" id="UP000265618"/>
    </source>
</evidence>
<dbReference type="EMBL" id="BDIP01003178">
    <property type="protein sequence ID" value="GCA63346.1"/>
    <property type="molecule type" value="Genomic_DNA"/>
</dbReference>
<keyword evidence="2" id="KW-1185">Reference proteome</keyword>
<dbReference type="Proteomes" id="UP000265618">
    <property type="component" value="Unassembled WGS sequence"/>
</dbReference>
<dbReference type="AlphaFoldDB" id="A0A391NTJ9"/>
<organism evidence="1 2">
    <name type="scientific">Kipferlia bialata</name>
    <dbReference type="NCBI Taxonomy" id="797122"/>
    <lineage>
        <taxon>Eukaryota</taxon>
        <taxon>Metamonada</taxon>
        <taxon>Carpediemonas-like organisms</taxon>
        <taxon>Kipferlia</taxon>
    </lineage>
</organism>
<gene>
    <name evidence="1" type="ORF">KIPB_009391</name>
</gene>
<reference evidence="1 2" key="1">
    <citation type="journal article" date="2018" name="PLoS ONE">
        <title>The draft genome of Kipferlia bialata reveals reductive genome evolution in fornicate parasites.</title>
        <authorList>
            <person name="Tanifuji G."/>
            <person name="Takabayashi S."/>
            <person name="Kume K."/>
            <person name="Takagi M."/>
            <person name="Nakayama T."/>
            <person name="Kamikawa R."/>
            <person name="Inagaki Y."/>
            <person name="Hashimoto T."/>
        </authorList>
    </citation>
    <scope>NUCLEOTIDE SEQUENCE [LARGE SCALE GENOMIC DNA]</scope>
    <source>
        <strain evidence="1">NY0173</strain>
    </source>
</reference>
<name>A0A391NTJ9_9EUKA</name>